<dbReference type="SUPFAM" id="SSF56731">
    <property type="entry name" value="DNA primase core"/>
    <property type="match status" value="1"/>
</dbReference>
<protein>
    <submittedName>
        <fullName evidence="2">DUF3991 domain-containing protein</fullName>
    </submittedName>
</protein>
<accession>A0ABT1SKK1</accession>
<name>A0ABT1SKK1_9FIRM</name>
<dbReference type="Pfam" id="PF13154">
    <property type="entry name" value="DUF3991"/>
    <property type="match status" value="1"/>
</dbReference>
<gene>
    <name evidence="2" type="ORF">NE663_05680</name>
</gene>
<organism evidence="2 3">
    <name type="scientific">Massilicoli timonensis</name>
    <dbReference type="NCBI Taxonomy" id="2015901"/>
    <lineage>
        <taxon>Bacteria</taxon>
        <taxon>Bacillati</taxon>
        <taxon>Bacillota</taxon>
        <taxon>Erysipelotrichia</taxon>
        <taxon>Erysipelotrichales</taxon>
        <taxon>Erysipelotrichaceae</taxon>
        <taxon>Massilicoli</taxon>
    </lineage>
</organism>
<dbReference type="EMBL" id="JANGCH010000006">
    <property type="protein sequence ID" value="MCQ5121751.1"/>
    <property type="molecule type" value="Genomic_DNA"/>
</dbReference>
<sequence>MATTYIHFTEEQKDQARHTDLRSFLLGQGEKVERSGSEYKWNHGGEKITIRGNLWFNQYEPDSGGGDAIAFAREFYGLDFPEAVKFLLEQQGVVILPQKDVPAKEKKPFALPAKNGDMRRVYAYLLKARFLDREVVNAFVRAGLLYEDAEYHNAVFVGVDENGIARHAHKRGTYLDSGFKGNVDSSNPDYSFHYIGKSNRLYVFEAPIDMLSYISLHKENWQEHSYVALCSTATYGAIHILKTNPQIDTIITCLDHDSAGIEGNYRLKEEILRLGAYTVSAEQPRFKDWNEGLKSEHGIKPLPGTEHPGLVRMKTLCQELAIVFTGDRCPKYPLDELKEQYQKLRQLSMKRPRDIIMQSSEMAGIAFLLGQKQFASLEKSYTVQQYEKILFRLYAPHHDKIGYKARIAEIGERLEEIGQAFQKNEILSESAQMEQIKNTLSLAVDCLRLETYVEREQMEMQRRESSCQTESSPMAMQQ</sequence>
<evidence type="ECO:0000313" key="2">
    <source>
        <dbReference type="EMBL" id="MCQ5121751.1"/>
    </source>
</evidence>
<proteinExistence type="predicted"/>
<reference evidence="2 3" key="1">
    <citation type="submission" date="2022-06" db="EMBL/GenBank/DDBJ databases">
        <title>Isolation of gut microbiota from human fecal samples.</title>
        <authorList>
            <person name="Pamer E.G."/>
            <person name="Barat B."/>
            <person name="Waligurski E."/>
            <person name="Medina S."/>
            <person name="Paddock L."/>
            <person name="Mostad J."/>
        </authorList>
    </citation>
    <scope>NUCLEOTIDE SEQUENCE [LARGE SCALE GENOMIC DNA]</scope>
    <source>
        <strain evidence="2 3">DFI.6.1</strain>
    </source>
</reference>
<dbReference type="RefSeq" id="WP_256197675.1">
    <property type="nucleotide sequence ID" value="NZ_JANGCH010000006.1"/>
</dbReference>
<evidence type="ECO:0000313" key="3">
    <source>
        <dbReference type="Proteomes" id="UP001524435"/>
    </source>
</evidence>
<dbReference type="Proteomes" id="UP001524435">
    <property type="component" value="Unassembled WGS sequence"/>
</dbReference>
<dbReference type="InterPro" id="IPR025054">
    <property type="entry name" value="DUF3991"/>
</dbReference>
<dbReference type="Gene3D" id="3.40.1360.10">
    <property type="match status" value="1"/>
</dbReference>
<dbReference type="SUPFAM" id="SSF57783">
    <property type="entry name" value="Zinc beta-ribbon"/>
    <property type="match status" value="1"/>
</dbReference>
<evidence type="ECO:0000259" key="1">
    <source>
        <dbReference type="Pfam" id="PF13154"/>
    </source>
</evidence>
<comment type="caution">
    <text evidence="2">The sequence shown here is derived from an EMBL/GenBank/DDBJ whole genome shotgun (WGS) entry which is preliminary data.</text>
</comment>
<dbReference type="Pfam" id="PF13155">
    <property type="entry name" value="Toprim_2"/>
    <property type="match status" value="1"/>
</dbReference>
<keyword evidence="3" id="KW-1185">Reference proteome</keyword>
<feature type="domain" description="DUF3991" evidence="1">
    <location>
        <begin position="123"/>
        <end position="197"/>
    </location>
</feature>